<dbReference type="Proteomes" id="UP000184268">
    <property type="component" value="Unassembled WGS sequence"/>
</dbReference>
<evidence type="ECO:0000313" key="3">
    <source>
        <dbReference type="Proteomes" id="UP000184268"/>
    </source>
</evidence>
<dbReference type="EMBL" id="FQXG01000004">
    <property type="protein sequence ID" value="SHH78035.1"/>
    <property type="molecule type" value="Genomic_DNA"/>
</dbReference>
<evidence type="ECO:0000256" key="1">
    <source>
        <dbReference type="SAM" id="Phobius"/>
    </source>
</evidence>
<organism evidence="2 3">
    <name type="scientific">Ferrimonas marina</name>
    <dbReference type="NCBI Taxonomy" id="299255"/>
    <lineage>
        <taxon>Bacteria</taxon>
        <taxon>Pseudomonadati</taxon>
        <taxon>Pseudomonadota</taxon>
        <taxon>Gammaproteobacteria</taxon>
        <taxon>Alteromonadales</taxon>
        <taxon>Ferrimonadaceae</taxon>
        <taxon>Ferrimonas</taxon>
    </lineage>
</organism>
<feature type="transmembrane region" description="Helical" evidence="1">
    <location>
        <begin position="88"/>
        <end position="105"/>
    </location>
</feature>
<dbReference type="STRING" id="299255.SAMN02745129_2950"/>
<accession>A0A1M5VRZ8</accession>
<keyword evidence="3" id="KW-1185">Reference proteome</keyword>
<dbReference type="Pfam" id="PF20221">
    <property type="entry name" value="DUF6580"/>
    <property type="match status" value="1"/>
</dbReference>
<sequence>MFLSCYGVVMDVKISSRPNWKFLSELRILYGPGVYGTPLENTMRNKVIAVTVLIALCALYRVLPHPFNFTPVAAMGLFAGAMFDSKRLALVVPLVAMLLSDLFIGLHETMLFVYLAMAITAGIGMLLRQRRSVATIALAGVASSLQFFFITNTGMWAVTDFYPHTWAGLVQCWVMGLPFLQHDLASTWLFSAVLFGGYAMLSRHYPQLQR</sequence>
<feature type="transmembrane region" description="Helical" evidence="1">
    <location>
        <begin position="134"/>
        <end position="159"/>
    </location>
</feature>
<feature type="transmembrane region" description="Helical" evidence="1">
    <location>
        <begin position="111"/>
        <end position="127"/>
    </location>
</feature>
<dbReference type="AlphaFoldDB" id="A0A1M5VRZ8"/>
<keyword evidence="1" id="KW-0472">Membrane</keyword>
<dbReference type="InterPro" id="IPR046487">
    <property type="entry name" value="DUF6580"/>
</dbReference>
<proteinExistence type="predicted"/>
<evidence type="ECO:0000313" key="2">
    <source>
        <dbReference type="EMBL" id="SHH78035.1"/>
    </source>
</evidence>
<feature type="transmembrane region" description="Helical" evidence="1">
    <location>
        <begin position="47"/>
        <end position="67"/>
    </location>
</feature>
<reference evidence="2 3" key="1">
    <citation type="submission" date="2016-11" db="EMBL/GenBank/DDBJ databases">
        <authorList>
            <person name="Jaros S."/>
            <person name="Januszkiewicz K."/>
            <person name="Wedrychowicz H."/>
        </authorList>
    </citation>
    <scope>NUCLEOTIDE SEQUENCE [LARGE SCALE GENOMIC DNA]</scope>
    <source>
        <strain evidence="2 3">DSM 16917</strain>
    </source>
</reference>
<protein>
    <recommendedName>
        <fullName evidence="4">Rod shape-determining protein MreD</fullName>
    </recommendedName>
</protein>
<evidence type="ECO:0008006" key="4">
    <source>
        <dbReference type="Google" id="ProtNLM"/>
    </source>
</evidence>
<name>A0A1M5VRZ8_9GAMM</name>
<keyword evidence="1" id="KW-0812">Transmembrane</keyword>
<gene>
    <name evidence="2" type="ORF">SAMN02745129_2950</name>
</gene>
<keyword evidence="1" id="KW-1133">Transmembrane helix</keyword>
<feature type="transmembrane region" description="Helical" evidence="1">
    <location>
        <begin position="179"/>
        <end position="201"/>
    </location>
</feature>